<evidence type="ECO:0000259" key="6">
    <source>
        <dbReference type="PROSITE" id="PS50405"/>
    </source>
</evidence>
<feature type="region of interest" description="Disordered" evidence="5">
    <location>
        <begin position="353"/>
        <end position="394"/>
    </location>
</feature>
<dbReference type="SUPFAM" id="SSF47616">
    <property type="entry name" value="GST C-terminal domain-like"/>
    <property type="match status" value="1"/>
</dbReference>
<evidence type="ECO:0000313" key="7">
    <source>
        <dbReference type="EMBL" id="CAD6209442.1"/>
    </source>
</evidence>
<feature type="region of interest" description="Disordered" evidence="5">
    <location>
        <begin position="209"/>
        <end position="267"/>
    </location>
</feature>
<dbReference type="Proteomes" id="UP000604825">
    <property type="component" value="Unassembled WGS sequence"/>
</dbReference>
<gene>
    <name evidence="7" type="ORF">NCGR_LOCUS5647</name>
</gene>
<dbReference type="InterPro" id="IPR036282">
    <property type="entry name" value="Glutathione-S-Trfase_C_sf"/>
</dbReference>
<keyword evidence="4" id="KW-0175">Coiled coil</keyword>
<protein>
    <recommendedName>
        <fullName evidence="1">glutathione transferase</fullName>
        <ecNumber evidence="1">2.5.1.18</ecNumber>
    </recommendedName>
</protein>
<dbReference type="EMBL" id="CAJGYO010000002">
    <property type="protein sequence ID" value="CAD6209442.1"/>
    <property type="molecule type" value="Genomic_DNA"/>
</dbReference>
<dbReference type="OrthoDB" id="249703at2759"/>
<evidence type="ECO:0000256" key="1">
    <source>
        <dbReference type="ARBA" id="ARBA00012452"/>
    </source>
</evidence>
<dbReference type="Pfam" id="PF00043">
    <property type="entry name" value="GST_C"/>
    <property type="match status" value="1"/>
</dbReference>
<evidence type="ECO:0000256" key="3">
    <source>
        <dbReference type="ARBA" id="ARBA00047960"/>
    </source>
</evidence>
<evidence type="ECO:0000256" key="2">
    <source>
        <dbReference type="ARBA" id="ARBA00022679"/>
    </source>
</evidence>
<organism evidence="7 8">
    <name type="scientific">Miscanthus lutarioriparius</name>
    <dbReference type="NCBI Taxonomy" id="422564"/>
    <lineage>
        <taxon>Eukaryota</taxon>
        <taxon>Viridiplantae</taxon>
        <taxon>Streptophyta</taxon>
        <taxon>Embryophyta</taxon>
        <taxon>Tracheophyta</taxon>
        <taxon>Spermatophyta</taxon>
        <taxon>Magnoliopsida</taxon>
        <taxon>Liliopsida</taxon>
        <taxon>Poales</taxon>
        <taxon>Poaceae</taxon>
        <taxon>PACMAD clade</taxon>
        <taxon>Panicoideae</taxon>
        <taxon>Andropogonodae</taxon>
        <taxon>Andropogoneae</taxon>
        <taxon>Saccharinae</taxon>
        <taxon>Miscanthus</taxon>
    </lineage>
</organism>
<dbReference type="InterPro" id="IPR010987">
    <property type="entry name" value="Glutathione-S-Trfase_C-like"/>
</dbReference>
<dbReference type="InterPro" id="IPR016142">
    <property type="entry name" value="Citrate_synth-like_lrg_a-sub"/>
</dbReference>
<dbReference type="GO" id="GO:0005737">
    <property type="term" value="C:cytoplasm"/>
    <property type="evidence" value="ECO:0007669"/>
    <property type="project" value="TreeGrafter"/>
</dbReference>
<dbReference type="GO" id="GO:0004364">
    <property type="term" value="F:glutathione transferase activity"/>
    <property type="evidence" value="ECO:0007669"/>
    <property type="project" value="UniProtKB-EC"/>
</dbReference>
<dbReference type="Gene3D" id="1.20.1050.10">
    <property type="match status" value="2"/>
</dbReference>
<dbReference type="GO" id="GO:0006749">
    <property type="term" value="P:glutathione metabolic process"/>
    <property type="evidence" value="ECO:0007669"/>
    <property type="project" value="TreeGrafter"/>
</dbReference>
<comment type="catalytic activity">
    <reaction evidence="3">
        <text>RX + glutathione = an S-substituted glutathione + a halide anion + H(+)</text>
        <dbReference type="Rhea" id="RHEA:16437"/>
        <dbReference type="ChEBI" id="CHEBI:15378"/>
        <dbReference type="ChEBI" id="CHEBI:16042"/>
        <dbReference type="ChEBI" id="CHEBI:17792"/>
        <dbReference type="ChEBI" id="CHEBI:57925"/>
        <dbReference type="ChEBI" id="CHEBI:90779"/>
        <dbReference type="EC" id="2.5.1.18"/>
    </reaction>
</comment>
<comment type="caution">
    <text evidence="7">The sequence shown here is derived from an EMBL/GenBank/DDBJ whole genome shotgun (WGS) entry which is preliminary data.</text>
</comment>
<evidence type="ECO:0000256" key="5">
    <source>
        <dbReference type="SAM" id="MobiDB-lite"/>
    </source>
</evidence>
<dbReference type="PROSITE" id="PS50405">
    <property type="entry name" value="GST_CTER"/>
    <property type="match status" value="1"/>
</dbReference>
<dbReference type="Gene3D" id="1.10.580.10">
    <property type="entry name" value="Citrate Synthase, domain 1"/>
    <property type="match status" value="1"/>
</dbReference>
<dbReference type="InterPro" id="IPR004046">
    <property type="entry name" value="GST_C"/>
</dbReference>
<feature type="compositionally biased region" description="Polar residues" evidence="5">
    <location>
        <begin position="384"/>
        <end position="394"/>
    </location>
</feature>
<dbReference type="AlphaFoldDB" id="A0A811MG81"/>
<keyword evidence="2" id="KW-0808">Transferase</keyword>
<reference evidence="7" key="1">
    <citation type="submission" date="2020-10" db="EMBL/GenBank/DDBJ databases">
        <authorList>
            <person name="Han B."/>
            <person name="Lu T."/>
            <person name="Zhao Q."/>
            <person name="Huang X."/>
            <person name="Zhao Y."/>
        </authorList>
    </citation>
    <scope>NUCLEOTIDE SEQUENCE</scope>
</reference>
<dbReference type="EC" id="2.5.1.18" evidence="1"/>
<feature type="compositionally biased region" description="Polar residues" evidence="5">
    <location>
        <begin position="353"/>
        <end position="374"/>
    </location>
</feature>
<keyword evidence="8" id="KW-1185">Reference proteome</keyword>
<dbReference type="PANTHER" id="PTHR43900">
    <property type="entry name" value="GLUTATHIONE S-TRANSFERASE RHO"/>
    <property type="match status" value="1"/>
</dbReference>
<sequence length="394" mass="44627">MSGDYIKSYNEWPPPCSITDDISIHFELCCRRMKALFLCNYEIYDGLLARNLNWTSQADMCRDRLKKLNSEHGKVQLGNITVDMVLGGMRRMIGMLWETSLLEPEVNTTKIVLKLQCQSCKYYSQNPIKVLRAEKEAPEKIASSSDRTFVLRYSRGILRHISHKYAKQGNPDLIGTGTLERASIEQWLQTEAQSFDSPSAEMVYSLAILPPTPPRQQNDNNGTGTGSGFNARDIAVGSNADASSGKRGVAGTQQPVASQSQVSPQKEEEMLKLFEQRKKDLEKLLDIYEQRLEEAKFLAGDNFTIADLSHLPNADRLVSDPRSRRLFESRKNVSRWWHDVSIRDTWQYVKSLQRPPSTDASAKNAQGQQQQHLPGSTDGHGVKSHQQVQNERHF</sequence>
<feature type="compositionally biased region" description="Low complexity" evidence="5">
    <location>
        <begin position="253"/>
        <end position="264"/>
    </location>
</feature>
<evidence type="ECO:0000256" key="4">
    <source>
        <dbReference type="SAM" id="Coils"/>
    </source>
</evidence>
<dbReference type="PANTHER" id="PTHR43900:SF38">
    <property type="entry name" value="GLUTATHIONE S-TRANSFERASE, N-TERMINAL DOMAIN CONTAINING PROTEIN, EXPRESSED"/>
    <property type="match status" value="1"/>
</dbReference>
<evidence type="ECO:0000313" key="8">
    <source>
        <dbReference type="Proteomes" id="UP000604825"/>
    </source>
</evidence>
<feature type="domain" description="GST C-terminal" evidence="6">
    <location>
        <begin position="177"/>
        <end position="357"/>
    </location>
</feature>
<feature type="coiled-coil region" evidence="4">
    <location>
        <begin position="271"/>
        <end position="298"/>
    </location>
</feature>
<name>A0A811MG81_9POAL</name>
<dbReference type="GO" id="GO:0043295">
    <property type="term" value="F:glutathione binding"/>
    <property type="evidence" value="ECO:0007669"/>
    <property type="project" value="TreeGrafter"/>
</dbReference>
<accession>A0A811MG81</accession>
<proteinExistence type="predicted"/>